<accession>A0A2D1GNR3</accession>
<gene>
    <name evidence="1" type="ORF">SEA_SCAP1_40</name>
</gene>
<reference evidence="1 2" key="1">
    <citation type="submission" date="2017-09" db="EMBL/GenBank/DDBJ databases">
        <authorList>
            <person name="Ehlers B."/>
            <person name="Leendertz F.H."/>
        </authorList>
    </citation>
    <scope>NUCLEOTIDE SEQUENCE [LARGE SCALE GENOMIC DNA]</scope>
</reference>
<sequence length="231" mass="25702">MGVLDMLKEVLIGAAGIGVGYLIARNQLEKKYAHLLDVEVQRTREFFGEYEGPEDPEFMEQAIKTADAMTEYTGGEKKINPAKLAEAVTASVKRDADQAPIPYNRMGDPTLNEELDDIRTHEDAVPLDRDARAPYVITFEEFDSNETGAEQITVSFFAGDGIVIDESDEVISPDRVEQIIGMDNLNKFGTNTEDPNMDPNVLYVRCERFNMDFEVTRSAGKHSVEVLGQTG</sequence>
<evidence type="ECO:0000313" key="1">
    <source>
        <dbReference type="EMBL" id="ATN93689.1"/>
    </source>
</evidence>
<name>A0A2D1GNR3_9CAUD</name>
<dbReference type="Proteomes" id="UP000228985">
    <property type="component" value="Segment"/>
</dbReference>
<protein>
    <submittedName>
        <fullName evidence="1">Uncharacterized protein</fullName>
    </submittedName>
</protein>
<proteinExistence type="predicted"/>
<evidence type="ECO:0000313" key="2">
    <source>
        <dbReference type="Proteomes" id="UP000228985"/>
    </source>
</evidence>
<keyword evidence="2" id="KW-1185">Reference proteome</keyword>
<dbReference type="EMBL" id="MF975637">
    <property type="protein sequence ID" value="ATN93689.1"/>
    <property type="molecule type" value="Genomic_DNA"/>
</dbReference>
<organism evidence="1 2">
    <name type="scientific">Streptomyces phage Scap1</name>
    <dbReference type="NCBI Taxonomy" id="2041354"/>
    <lineage>
        <taxon>Viruses</taxon>
        <taxon>Duplodnaviria</taxon>
        <taxon>Heunggongvirae</taxon>
        <taxon>Uroviricota</taxon>
        <taxon>Caudoviricetes</taxon>
        <taxon>Scapunavirus</taxon>
        <taxon>Scapunavirus scap1</taxon>
    </lineage>
</organism>